<evidence type="ECO:0000256" key="2">
    <source>
        <dbReference type="ARBA" id="ARBA00009425"/>
    </source>
</evidence>
<reference evidence="9 10" key="1">
    <citation type="submission" date="2012-12" db="EMBL/GenBank/DDBJ databases">
        <title>Genome assembly of Fulvivirga imtechensis AK7.</title>
        <authorList>
            <person name="Nupur N."/>
            <person name="Khatri I."/>
            <person name="Kumar R."/>
            <person name="Subramanian S."/>
            <person name="Pinnaka A."/>
        </authorList>
    </citation>
    <scope>NUCLEOTIDE SEQUENCE [LARGE SCALE GENOMIC DNA]</scope>
    <source>
        <strain evidence="9 10">AK7</strain>
    </source>
</reference>
<sequence length="139" mass="15170">MNSIILQLAARYLKPVLLLFSIYVLLRGHNAPGGGFIGGLLASSGILFYTFAHGADKGYLWYHRPKTLLVFGMVMILAGATAAFATNNPLLTGLWTEVDIGITQIKLGTPLLFDIGIYFIVMSVLLGITLAILEELEWK</sequence>
<evidence type="ECO:0000256" key="1">
    <source>
        <dbReference type="ARBA" id="ARBA00004651"/>
    </source>
</evidence>
<dbReference type="GO" id="GO:0005886">
    <property type="term" value="C:plasma membrane"/>
    <property type="evidence" value="ECO:0007669"/>
    <property type="project" value="UniProtKB-SubCell"/>
</dbReference>
<gene>
    <name evidence="9" type="ORF">C900_03703</name>
</gene>
<dbReference type="RefSeq" id="WP_009581097.1">
    <property type="nucleotide sequence ID" value="NZ_AMZN01000053.1"/>
</dbReference>
<evidence type="ECO:0000256" key="7">
    <source>
        <dbReference type="SAM" id="Phobius"/>
    </source>
</evidence>
<feature type="domain" description="Na+/H+ antiporter MnhB subunit-related protein" evidence="8">
    <location>
        <begin position="5"/>
        <end position="126"/>
    </location>
</feature>
<dbReference type="InterPro" id="IPR050622">
    <property type="entry name" value="CPA3_antiporter_subunitB"/>
</dbReference>
<evidence type="ECO:0000256" key="3">
    <source>
        <dbReference type="ARBA" id="ARBA00022475"/>
    </source>
</evidence>
<accession>L8JSH8</accession>
<feature type="transmembrane region" description="Helical" evidence="7">
    <location>
        <begin position="35"/>
        <end position="55"/>
    </location>
</feature>
<dbReference type="eggNOG" id="COG2111">
    <property type="taxonomic scope" value="Bacteria"/>
</dbReference>
<dbReference type="OrthoDB" id="9798859at2"/>
<dbReference type="STRING" id="1237149.C900_03703"/>
<dbReference type="PANTHER" id="PTHR33932:SF4">
    <property type="entry name" value="NA(+)_H(+) ANTIPORTER SUBUNIT B"/>
    <property type="match status" value="1"/>
</dbReference>
<evidence type="ECO:0000256" key="4">
    <source>
        <dbReference type="ARBA" id="ARBA00022692"/>
    </source>
</evidence>
<keyword evidence="4 7" id="KW-0812">Transmembrane</keyword>
<dbReference type="Proteomes" id="UP000011135">
    <property type="component" value="Unassembled WGS sequence"/>
</dbReference>
<evidence type="ECO:0000313" key="10">
    <source>
        <dbReference type="Proteomes" id="UP000011135"/>
    </source>
</evidence>
<comment type="subcellular location">
    <subcellularLocation>
        <location evidence="1">Cell membrane</location>
        <topology evidence="1">Multi-pass membrane protein</topology>
    </subcellularLocation>
</comment>
<dbReference type="EMBL" id="AMZN01000053">
    <property type="protein sequence ID" value="ELR70449.1"/>
    <property type="molecule type" value="Genomic_DNA"/>
</dbReference>
<keyword evidence="3" id="KW-1003">Cell membrane</keyword>
<keyword evidence="6 7" id="KW-0472">Membrane</keyword>
<feature type="transmembrane region" description="Helical" evidence="7">
    <location>
        <begin position="12"/>
        <end position="29"/>
    </location>
</feature>
<evidence type="ECO:0000256" key="5">
    <source>
        <dbReference type="ARBA" id="ARBA00022989"/>
    </source>
</evidence>
<dbReference type="AlphaFoldDB" id="L8JSH8"/>
<feature type="transmembrane region" description="Helical" evidence="7">
    <location>
        <begin position="67"/>
        <end position="85"/>
    </location>
</feature>
<name>L8JSH8_9BACT</name>
<keyword evidence="5 7" id="KW-1133">Transmembrane helix</keyword>
<evidence type="ECO:0000256" key="6">
    <source>
        <dbReference type="ARBA" id="ARBA00023136"/>
    </source>
</evidence>
<evidence type="ECO:0000313" key="9">
    <source>
        <dbReference type="EMBL" id="ELR70449.1"/>
    </source>
</evidence>
<dbReference type="Pfam" id="PF04039">
    <property type="entry name" value="MnhB"/>
    <property type="match status" value="1"/>
</dbReference>
<organism evidence="9 10">
    <name type="scientific">Fulvivirga imtechensis AK7</name>
    <dbReference type="NCBI Taxonomy" id="1237149"/>
    <lineage>
        <taxon>Bacteria</taxon>
        <taxon>Pseudomonadati</taxon>
        <taxon>Bacteroidota</taxon>
        <taxon>Cytophagia</taxon>
        <taxon>Cytophagales</taxon>
        <taxon>Fulvivirgaceae</taxon>
        <taxon>Fulvivirga</taxon>
    </lineage>
</organism>
<proteinExistence type="inferred from homology"/>
<feature type="transmembrane region" description="Helical" evidence="7">
    <location>
        <begin position="115"/>
        <end position="133"/>
    </location>
</feature>
<dbReference type="InterPro" id="IPR007182">
    <property type="entry name" value="MnhB"/>
</dbReference>
<dbReference type="PANTHER" id="PTHR33932">
    <property type="entry name" value="NA(+)/H(+) ANTIPORTER SUBUNIT B"/>
    <property type="match status" value="1"/>
</dbReference>
<comment type="similarity">
    <text evidence="2">Belongs to the CPA3 antiporters (TC 2.A.63) subunit B family.</text>
</comment>
<protein>
    <submittedName>
        <fullName evidence="9">Na(+) H(+) antiporter subunit B</fullName>
    </submittedName>
</protein>
<comment type="caution">
    <text evidence="9">The sequence shown here is derived from an EMBL/GenBank/DDBJ whole genome shotgun (WGS) entry which is preliminary data.</text>
</comment>
<evidence type="ECO:0000259" key="8">
    <source>
        <dbReference type="Pfam" id="PF04039"/>
    </source>
</evidence>
<keyword evidence="10" id="KW-1185">Reference proteome</keyword>